<dbReference type="PANTHER" id="PTHR21568:SF0">
    <property type="entry name" value="TRNA PSEUDOURIDINE SYNTHASE PUS10"/>
    <property type="match status" value="1"/>
</dbReference>
<dbReference type="FunFam" id="3.30.70.2510:FF:000001">
    <property type="entry name" value="tRNA pseudouridine synthase Pus10"/>
    <property type="match status" value="1"/>
</dbReference>
<dbReference type="PANTHER" id="PTHR21568">
    <property type="entry name" value="TRNA PSEUDOURIDINE SYNTHASE PUS10"/>
    <property type="match status" value="1"/>
</dbReference>
<accession>A0A8E0VME2</accession>
<dbReference type="Pfam" id="PF21238">
    <property type="entry name" value="Pus10_C"/>
    <property type="match status" value="1"/>
</dbReference>
<feature type="domain" description="Pus10-like C-terminal" evidence="5">
    <location>
        <begin position="216"/>
        <end position="289"/>
    </location>
</feature>
<evidence type="ECO:0000313" key="7">
    <source>
        <dbReference type="Proteomes" id="UP000728185"/>
    </source>
</evidence>
<dbReference type="Gene3D" id="3.30.70.2510">
    <property type="match status" value="1"/>
</dbReference>
<protein>
    <recommendedName>
        <fullName evidence="1">tRNA pseudouridine(55) synthase</fullName>
        <ecNumber evidence="1">5.4.99.25</ecNumber>
    </recommendedName>
</protein>
<feature type="compositionally biased region" description="Basic and acidic residues" evidence="4">
    <location>
        <begin position="313"/>
        <end position="326"/>
    </location>
</feature>
<evidence type="ECO:0000256" key="1">
    <source>
        <dbReference type="ARBA" id="ARBA00012787"/>
    </source>
</evidence>
<dbReference type="InterPro" id="IPR039894">
    <property type="entry name" value="Pus10-like"/>
</dbReference>
<dbReference type="EC" id="5.4.99.25" evidence="1"/>
<gene>
    <name evidence="6" type="ORF">FBUS_02396</name>
</gene>
<feature type="region of interest" description="Disordered" evidence="4">
    <location>
        <begin position="313"/>
        <end position="342"/>
    </location>
</feature>
<sequence>MIREHIIWARFYHLLASAVDRSSSSDTQGDVNQPPERITCLFTASDLEMWKRSRIKENQVWCWIVSDCLSEFLGVPTVCRLSELRNAEFIHLAKFDQSLCDAEALIMIGSVVLFDRQCHTETAEFLRPIRCTSNPTVRNLANWMAGHLRCGRSTTDKNNEAQLVDATVFELGRERLTQLLNQMWLHATSTCWELRSQPTLPTLADVNLERPVPIHLAGRYVKFSRRLAQTPWIVDGKRKLPSSVEELILAPITEQFGANSRLSFIAAGREDVDARCLGLGRPFVVRVCHFEPFLPSLIESLSEGVFKHQDSYDAKADSDDAGDRGKGRGHGSPWTGDSDGDFKHNENPIDLLRLASMINARGEGKILVRDLQVRIILYIDPSPS</sequence>
<evidence type="ECO:0000256" key="2">
    <source>
        <dbReference type="ARBA" id="ARBA00022694"/>
    </source>
</evidence>
<keyword evidence="3" id="KW-0413">Isomerase</keyword>
<dbReference type="GO" id="GO:0031119">
    <property type="term" value="P:tRNA pseudouridine synthesis"/>
    <property type="evidence" value="ECO:0007669"/>
    <property type="project" value="TreeGrafter"/>
</dbReference>
<evidence type="ECO:0000256" key="3">
    <source>
        <dbReference type="ARBA" id="ARBA00023235"/>
    </source>
</evidence>
<organism evidence="6 7">
    <name type="scientific">Fasciolopsis buskii</name>
    <dbReference type="NCBI Taxonomy" id="27845"/>
    <lineage>
        <taxon>Eukaryota</taxon>
        <taxon>Metazoa</taxon>
        <taxon>Spiralia</taxon>
        <taxon>Lophotrochozoa</taxon>
        <taxon>Platyhelminthes</taxon>
        <taxon>Trematoda</taxon>
        <taxon>Digenea</taxon>
        <taxon>Plagiorchiida</taxon>
        <taxon>Echinostomata</taxon>
        <taxon>Echinostomatoidea</taxon>
        <taxon>Fasciolidae</taxon>
        <taxon>Fasciolopsis</taxon>
    </lineage>
</organism>
<dbReference type="InterPro" id="IPR048741">
    <property type="entry name" value="Pus10-like_C"/>
</dbReference>
<proteinExistence type="predicted"/>
<dbReference type="Proteomes" id="UP000728185">
    <property type="component" value="Unassembled WGS sequence"/>
</dbReference>
<reference evidence="6" key="1">
    <citation type="submission" date="2019-05" db="EMBL/GenBank/DDBJ databases">
        <title>Annotation for the trematode Fasciolopsis buski.</title>
        <authorList>
            <person name="Choi Y.-J."/>
        </authorList>
    </citation>
    <scope>NUCLEOTIDE SEQUENCE</scope>
    <source>
        <strain evidence="6">HT</strain>
        <tissue evidence="6">Whole worm</tissue>
    </source>
</reference>
<evidence type="ECO:0000259" key="5">
    <source>
        <dbReference type="Pfam" id="PF21238"/>
    </source>
</evidence>
<evidence type="ECO:0000256" key="4">
    <source>
        <dbReference type="SAM" id="MobiDB-lite"/>
    </source>
</evidence>
<keyword evidence="7" id="KW-1185">Reference proteome</keyword>
<dbReference type="AlphaFoldDB" id="A0A8E0VME2"/>
<dbReference type="OrthoDB" id="271937at2759"/>
<comment type="caution">
    <text evidence="6">The sequence shown here is derived from an EMBL/GenBank/DDBJ whole genome shotgun (WGS) entry which is preliminary data.</text>
</comment>
<dbReference type="GO" id="GO:0160148">
    <property type="term" value="F:tRNA pseudouridine(55) synthase activity"/>
    <property type="evidence" value="ECO:0007669"/>
    <property type="project" value="UniProtKB-EC"/>
</dbReference>
<name>A0A8E0VME2_9TREM</name>
<dbReference type="EMBL" id="LUCM01002372">
    <property type="protein sequence ID" value="KAA0197437.1"/>
    <property type="molecule type" value="Genomic_DNA"/>
</dbReference>
<keyword evidence="2" id="KW-0819">tRNA processing</keyword>
<evidence type="ECO:0000313" key="6">
    <source>
        <dbReference type="EMBL" id="KAA0197437.1"/>
    </source>
</evidence>